<dbReference type="CDD" id="cd00780">
    <property type="entry name" value="NTF2"/>
    <property type="match status" value="1"/>
</dbReference>
<accession>A0A5C7HJL6</accession>
<dbReference type="GO" id="GO:1990904">
    <property type="term" value="C:ribonucleoprotein complex"/>
    <property type="evidence" value="ECO:0007669"/>
    <property type="project" value="TreeGrafter"/>
</dbReference>
<dbReference type="PANTHER" id="PTHR10693">
    <property type="entry name" value="RAS GTPASE-ACTIVATING PROTEIN-BINDING PROTEIN"/>
    <property type="match status" value="1"/>
</dbReference>
<evidence type="ECO:0000313" key="7">
    <source>
        <dbReference type="Proteomes" id="UP000323000"/>
    </source>
</evidence>
<keyword evidence="1 2" id="KW-0694">RNA-binding</keyword>
<dbReference type="GO" id="GO:0003729">
    <property type="term" value="F:mRNA binding"/>
    <property type="evidence" value="ECO:0007669"/>
    <property type="project" value="TreeGrafter"/>
</dbReference>
<dbReference type="OrthoDB" id="339151at2759"/>
<dbReference type="PROSITE" id="PS50177">
    <property type="entry name" value="NTF2_DOMAIN"/>
    <property type="match status" value="1"/>
</dbReference>
<dbReference type="Proteomes" id="UP000323000">
    <property type="component" value="Chromosome 8"/>
</dbReference>
<feature type="region of interest" description="Disordered" evidence="3">
    <location>
        <begin position="299"/>
        <end position="321"/>
    </location>
</feature>
<dbReference type="AlphaFoldDB" id="A0A5C7HJL6"/>
<dbReference type="SUPFAM" id="SSF54928">
    <property type="entry name" value="RNA-binding domain, RBD"/>
    <property type="match status" value="1"/>
</dbReference>
<keyword evidence="7" id="KW-1185">Reference proteome</keyword>
<dbReference type="SUPFAM" id="SSF54427">
    <property type="entry name" value="NTF2-like"/>
    <property type="match status" value="1"/>
</dbReference>
<protein>
    <recommendedName>
        <fullName evidence="8">RRM domain-containing protein</fullName>
    </recommendedName>
</protein>
<dbReference type="Gene3D" id="3.30.70.330">
    <property type="match status" value="1"/>
</dbReference>
<dbReference type="InterPro" id="IPR032710">
    <property type="entry name" value="NTF2-like_dom_sf"/>
</dbReference>
<proteinExistence type="predicted"/>
<dbReference type="Pfam" id="PF00076">
    <property type="entry name" value="RRM_1"/>
    <property type="match status" value="1"/>
</dbReference>
<dbReference type="InterPro" id="IPR018222">
    <property type="entry name" value="Nuclear_transport_factor_2_euk"/>
</dbReference>
<evidence type="ECO:0000313" key="6">
    <source>
        <dbReference type="EMBL" id="TXG57068.1"/>
    </source>
</evidence>
<dbReference type="InterPro" id="IPR002075">
    <property type="entry name" value="NTF2_dom"/>
</dbReference>
<dbReference type="InterPro" id="IPR039539">
    <property type="entry name" value="Ras_GTPase_bind_prot"/>
</dbReference>
<evidence type="ECO:0000256" key="2">
    <source>
        <dbReference type="PROSITE-ProRule" id="PRU00176"/>
    </source>
</evidence>
<dbReference type="InterPro" id="IPR012677">
    <property type="entry name" value="Nucleotide-bd_a/b_plait_sf"/>
</dbReference>
<dbReference type="SMART" id="SM00360">
    <property type="entry name" value="RRM"/>
    <property type="match status" value="1"/>
</dbReference>
<sequence>MLSQPDSSGTMTSVTTMKGINDQILCMDYHNFKVQIFHANAQVSCNGRVIVLVTGCLIGKENLRRKFTQSFFLAPQEKGYFVLNDVFRYVDEKEESMGSVPTQVADHHVSNHKSMVEKDTNSCKETSHLLDNGMILNSSVKSIRTDALPVKQTAASKTQEEAPKKSYASVVHDLNKSKSPFNVITRSPPAKPVHQLRTTAAVAPEASAPSGNITVERNNDLAIKGHSIFIGNLPEIATVLPLKEIFEQFGEIKPDGIQVRSQKQRGNCCFGFVEFESAGAVQSVFQAAPIMMGGRRASIEEKRGNSVGGRFTPNQGGYRDK</sequence>
<organism evidence="6 7">
    <name type="scientific">Acer yangbiense</name>
    <dbReference type="NCBI Taxonomy" id="1000413"/>
    <lineage>
        <taxon>Eukaryota</taxon>
        <taxon>Viridiplantae</taxon>
        <taxon>Streptophyta</taxon>
        <taxon>Embryophyta</taxon>
        <taxon>Tracheophyta</taxon>
        <taxon>Spermatophyta</taxon>
        <taxon>Magnoliopsida</taxon>
        <taxon>eudicotyledons</taxon>
        <taxon>Gunneridae</taxon>
        <taxon>Pentapetalae</taxon>
        <taxon>rosids</taxon>
        <taxon>malvids</taxon>
        <taxon>Sapindales</taxon>
        <taxon>Sapindaceae</taxon>
        <taxon>Hippocastanoideae</taxon>
        <taxon>Acereae</taxon>
        <taxon>Acer</taxon>
    </lineage>
</organism>
<dbReference type="EMBL" id="VAHF01000008">
    <property type="protein sequence ID" value="TXG57068.1"/>
    <property type="molecule type" value="Genomic_DNA"/>
</dbReference>
<evidence type="ECO:0000259" key="5">
    <source>
        <dbReference type="PROSITE" id="PS50177"/>
    </source>
</evidence>
<dbReference type="Pfam" id="PF02136">
    <property type="entry name" value="NTF2"/>
    <property type="match status" value="1"/>
</dbReference>
<evidence type="ECO:0008006" key="8">
    <source>
        <dbReference type="Google" id="ProtNLM"/>
    </source>
</evidence>
<gene>
    <name evidence="6" type="ORF">EZV62_018381</name>
</gene>
<feature type="domain" description="NTF2" evidence="5">
    <location>
        <begin position="1"/>
        <end position="89"/>
    </location>
</feature>
<dbReference type="Gene3D" id="3.10.450.50">
    <property type="match status" value="1"/>
</dbReference>
<dbReference type="GO" id="GO:0005829">
    <property type="term" value="C:cytosol"/>
    <property type="evidence" value="ECO:0007669"/>
    <property type="project" value="TreeGrafter"/>
</dbReference>
<dbReference type="PROSITE" id="PS50102">
    <property type="entry name" value="RRM"/>
    <property type="match status" value="1"/>
</dbReference>
<name>A0A5C7HJL6_9ROSI</name>
<evidence type="ECO:0000256" key="3">
    <source>
        <dbReference type="SAM" id="MobiDB-lite"/>
    </source>
</evidence>
<feature type="domain" description="RRM" evidence="4">
    <location>
        <begin position="226"/>
        <end position="304"/>
    </location>
</feature>
<dbReference type="InterPro" id="IPR000504">
    <property type="entry name" value="RRM_dom"/>
</dbReference>
<comment type="caution">
    <text evidence="6">The sequence shown here is derived from an EMBL/GenBank/DDBJ whole genome shotgun (WGS) entry which is preliminary data.</text>
</comment>
<reference evidence="7" key="1">
    <citation type="journal article" date="2019" name="Gigascience">
        <title>De novo genome assembly of the endangered Acer yangbiense, a plant species with extremely small populations endemic to Yunnan Province, China.</title>
        <authorList>
            <person name="Yang J."/>
            <person name="Wariss H.M."/>
            <person name="Tao L."/>
            <person name="Zhang R."/>
            <person name="Yun Q."/>
            <person name="Hollingsworth P."/>
            <person name="Dao Z."/>
            <person name="Luo G."/>
            <person name="Guo H."/>
            <person name="Ma Y."/>
            <person name="Sun W."/>
        </authorList>
    </citation>
    <scope>NUCLEOTIDE SEQUENCE [LARGE SCALE GENOMIC DNA]</scope>
    <source>
        <strain evidence="7">cv. Malutang</strain>
    </source>
</reference>
<evidence type="ECO:0000256" key="1">
    <source>
        <dbReference type="ARBA" id="ARBA00022884"/>
    </source>
</evidence>
<evidence type="ECO:0000259" key="4">
    <source>
        <dbReference type="PROSITE" id="PS50102"/>
    </source>
</evidence>
<dbReference type="InterPro" id="IPR035979">
    <property type="entry name" value="RBD_domain_sf"/>
</dbReference>
<dbReference type="PANTHER" id="PTHR10693:SF45">
    <property type="entry name" value="NUCLEAR TRANSPORT FACTOR 2 (NTF2) FAMILY PROTEIN WITH RNA BINDING (RRM-RBD-RNP MOTIFS) DOMAIN-CONTAINING PROTEIN"/>
    <property type="match status" value="1"/>
</dbReference>